<keyword evidence="2" id="KW-1185">Reference proteome</keyword>
<protein>
    <submittedName>
        <fullName evidence="1">Uncharacterized protein</fullName>
    </submittedName>
</protein>
<gene>
    <name evidence="1" type="ORF">BcepSauron_355</name>
</gene>
<evidence type="ECO:0000313" key="2">
    <source>
        <dbReference type="Proteomes" id="UP000301424"/>
    </source>
</evidence>
<dbReference type="Proteomes" id="UP000301424">
    <property type="component" value="Segment"/>
</dbReference>
<name>A0A482MM37_9CAUD</name>
<dbReference type="EMBL" id="MK552141">
    <property type="protein sequence ID" value="QBQ74735.1"/>
    <property type="molecule type" value="Genomic_DNA"/>
</dbReference>
<evidence type="ECO:0000313" key="1">
    <source>
        <dbReference type="EMBL" id="QBQ74735.1"/>
    </source>
</evidence>
<proteinExistence type="predicted"/>
<reference evidence="1 2" key="1">
    <citation type="submission" date="2019-02" db="EMBL/GenBank/DDBJ databases">
        <title>Complete genome sequence of Burkholderia cenocepacia phage BcepSauron.</title>
        <authorList>
            <person name="Park K."/>
            <person name="Gonzalez C."/>
            <person name="Liu M."/>
            <person name="Gill J."/>
        </authorList>
    </citation>
    <scope>NUCLEOTIDE SEQUENCE [LARGE SCALE GENOMIC DNA]</scope>
</reference>
<organism evidence="1 2">
    <name type="scientific">Burkholderia phage BcepSauron</name>
    <dbReference type="NCBI Taxonomy" id="2530033"/>
    <lineage>
        <taxon>Viruses</taxon>
        <taxon>Duplodnaviria</taxon>
        <taxon>Heunggongvirae</taxon>
        <taxon>Uroviricota</taxon>
        <taxon>Caudoviricetes</taxon>
        <taxon>Sarumanvirus</taxon>
        <taxon>Sarumanvirus bcepsauron</taxon>
    </lineage>
</organism>
<sequence length="109" mass="12449">MARSKRLAEAYEKLTREDVYDMINRSKEGPQASLTNAEVQSFLEQVRDLASKQFGITLVTDYNGQYGDAGATYMTLRTNDAEATFKLMNVTDNRAEQNLRDIENCWRGK</sequence>
<accession>A0A482MM37</accession>